<reference evidence="1 2" key="1">
    <citation type="journal article" date="2018" name="Sci. Adv.">
        <title>Multi-heme cytochromes provide a pathway for survival in energy-limited environments.</title>
        <authorList>
            <person name="Deng X."/>
            <person name="Dohmae N."/>
            <person name="Nealson K.H."/>
            <person name="Hashimoto K."/>
            <person name="Okamoto A."/>
        </authorList>
    </citation>
    <scope>NUCLEOTIDE SEQUENCE [LARGE SCALE GENOMIC DNA]</scope>
    <source>
        <strain evidence="1 2">IS5</strain>
    </source>
</reference>
<protein>
    <submittedName>
        <fullName evidence="1">Uncharacterized protein</fullName>
    </submittedName>
</protein>
<keyword evidence="2" id="KW-1185">Reference proteome</keyword>
<dbReference type="EMBL" id="AP017378">
    <property type="protein sequence ID" value="BBD08648.1"/>
    <property type="molecule type" value="Genomic_DNA"/>
</dbReference>
<accession>A0A2Z6AZK2</accession>
<dbReference type="Proteomes" id="UP000269883">
    <property type="component" value="Chromosome"/>
</dbReference>
<evidence type="ECO:0000313" key="1">
    <source>
        <dbReference type="EMBL" id="BBD08648.1"/>
    </source>
</evidence>
<evidence type="ECO:0000313" key="2">
    <source>
        <dbReference type="Proteomes" id="UP000269883"/>
    </source>
</evidence>
<dbReference type="RefSeq" id="WP_126378917.1">
    <property type="nucleotide sequence ID" value="NZ_AP017378.1"/>
</dbReference>
<dbReference type="KEGG" id="dfl:DFE_1922"/>
<sequence>MLFNRRRDQALKIGTYTQTRKRLKASFELLLEASNRNDAHTGEFDTGICRDCEPLTPERIAAAEERKARAKAEELATGQCTPQK</sequence>
<name>A0A2Z6AZK2_9BACT</name>
<dbReference type="AlphaFoldDB" id="A0A2Z6AZK2"/>
<gene>
    <name evidence="1" type="ORF">DFE_1922</name>
</gene>
<organism evidence="1 2">
    <name type="scientific">Desulfovibrio ferrophilus</name>
    <dbReference type="NCBI Taxonomy" id="241368"/>
    <lineage>
        <taxon>Bacteria</taxon>
        <taxon>Pseudomonadati</taxon>
        <taxon>Thermodesulfobacteriota</taxon>
        <taxon>Desulfovibrionia</taxon>
        <taxon>Desulfovibrionales</taxon>
        <taxon>Desulfovibrionaceae</taxon>
        <taxon>Desulfovibrio</taxon>
    </lineage>
</organism>
<proteinExistence type="predicted"/>